<accession>A0A6A4HMP9</accession>
<feature type="coiled-coil region" evidence="1">
    <location>
        <begin position="116"/>
        <end position="145"/>
    </location>
</feature>
<dbReference type="Pfam" id="PF20415">
    <property type="entry name" value="DUF6699"/>
    <property type="match status" value="1"/>
</dbReference>
<name>A0A6A4HMP9_9AGAR</name>
<reference evidence="4" key="1">
    <citation type="journal article" date="2019" name="Environ. Microbiol.">
        <title>Fungal ecological strategies reflected in gene transcription - a case study of two litter decomposers.</title>
        <authorList>
            <person name="Barbi F."/>
            <person name="Kohler A."/>
            <person name="Barry K."/>
            <person name="Baskaran P."/>
            <person name="Daum C."/>
            <person name="Fauchery L."/>
            <person name="Ihrmark K."/>
            <person name="Kuo A."/>
            <person name="LaButti K."/>
            <person name="Lipzen A."/>
            <person name="Morin E."/>
            <person name="Grigoriev I.V."/>
            <person name="Henrissat B."/>
            <person name="Lindahl B."/>
            <person name="Martin F."/>
        </authorList>
    </citation>
    <scope>NUCLEOTIDE SEQUENCE</scope>
    <source>
        <strain evidence="4">JB14</strain>
    </source>
</reference>
<dbReference type="Proteomes" id="UP000799118">
    <property type="component" value="Unassembled WGS sequence"/>
</dbReference>
<evidence type="ECO:0000259" key="3">
    <source>
        <dbReference type="Pfam" id="PF20415"/>
    </source>
</evidence>
<evidence type="ECO:0000256" key="1">
    <source>
        <dbReference type="SAM" id="Coils"/>
    </source>
</evidence>
<dbReference type="EMBL" id="ML769465">
    <property type="protein sequence ID" value="KAE9399739.1"/>
    <property type="molecule type" value="Genomic_DNA"/>
</dbReference>
<keyword evidence="1" id="KW-0175">Coiled coil</keyword>
<keyword evidence="5" id="KW-1185">Reference proteome</keyword>
<evidence type="ECO:0000256" key="2">
    <source>
        <dbReference type="SAM" id="MobiDB-lite"/>
    </source>
</evidence>
<feature type="compositionally biased region" description="Low complexity" evidence="2">
    <location>
        <begin position="16"/>
        <end position="28"/>
    </location>
</feature>
<dbReference type="AlphaFoldDB" id="A0A6A4HMP9"/>
<dbReference type="InterPro" id="IPR046522">
    <property type="entry name" value="DUF6699"/>
</dbReference>
<gene>
    <name evidence="4" type="ORF">BT96DRAFT_680847</name>
</gene>
<evidence type="ECO:0000313" key="4">
    <source>
        <dbReference type="EMBL" id="KAE9399739.1"/>
    </source>
</evidence>
<evidence type="ECO:0000313" key="5">
    <source>
        <dbReference type="Proteomes" id="UP000799118"/>
    </source>
</evidence>
<protein>
    <recommendedName>
        <fullName evidence="3">DUF6699 domain-containing protein</fullName>
    </recommendedName>
</protein>
<proteinExistence type="predicted"/>
<organism evidence="4 5">
    <name type="scientific">Gymnopus androsaceus JB14</name>
    <dbReference type="NCBI Taxonomy" id="1447944"/>
    <lineage>
        <taxon>Eukaryota</taxon>
        <taxon>Fungi</taxon>
        <taxon>Dikarya</taxon>
        <taxon>Basidiomycota</taxon>
        <taxon>Agaricomycotina</taxon>
        <taxon>Agaricomycetes</taxon>
        <taxon>Agaricomycetidae</taxon>
        <taxon>Agaricales</taxon>
        <taxon>Marasmiineae</taxon>
        <taxon>Omphalotaceae</taxon>
        <taxon>Gymnopus</taxon>
    </lineage>
</organism>
<dbReference type="OrthoDB" id="3144234at2759"/>
<feature type="region of interest" description="Disordered" evidence="2">
    <location>
        <begin position="1"/>
        <end position="38"/>
    </location>
</feature>
<sequence length="196" mass="21885">MKKTVHWASSNELFYTTPQSPTSSGSPGPSTPPPALPGALSISESLRFKASLGFTIDLSLEPREWSLDSSLSHQAATWPPMSQIDVVGSKLPLIIHIREPKEGMGLTVGDLLGRLYLALQEKVSKEEMERDRTENREAIQKAFEERCAKELERSIPRSLKEKEAGVRRIDFLRGRSVLAGFDVVPREVPTLRLHVR</sequence>
<feature type="domain" description="DUF6699" evidence="3">
    <location>
        <begin position="56"/>
        <end position="182"/>
    </location>
</feature>